<comment type="caution">
    <text evidence="3">The sequence shown here is derived from an EMBL/GenBank/DDBJ whole genome shotgun (WGS) entry which is preliminary data.</text>
</comment>
<evidence type="ECO:0000256" key="1">
    <source>
        <dbReference type="SAM" id="MobiDB-lite"/>
    </source>
</evidence>
<keyword evidence="2" id="KW-1133">Transmembrane helix</keyword>
<reference evidence="4" key="1">
    <citation type="journal article" date="2019" name="Int. J. Syst. Evol. Microbiol.">
        <title>The Global Catalogue of Microorganisms (GCM) 10K type strain sequencing project: providing services to taxonomists for standard genome sequencing and annotation.</title>
        <authorList>
            <consortium name="The Broad Institute Genomics Platform"/>
            <consortium name="The Broad Institute Genome Sequencing Center for Infectious Disease"/>
            <person name="Wu L."/>
            <person name="Ma J."/>
        </authorList>
    </citation>
    <scope>NUCLEOTIDE SEQUENCE [LARGE SCALE GENOMIC DNA]</scope>
    <source>
        <strain evidence="4">JCM 17459</strain>
    </source>
</reference>
<feature type="transmembrane region" description="Helical" evidence="2">
    <location>
        <begin position="198"/>
        <end position="219"/>
    </location>
</feature>
<evidence type="ECO:0000313" key="3">
    <source>
        <dbReference type="EMBL" id="GAA4288077.1"/>
    </source>
</evidence>
<accession>A0ABP8EVQ9</accession>
<feature type="transmembrane region" description="Helical" evidence="2">
    <location>
        <begin position="225"/>
        <end position="245"/>
    </location>
</feature>
<evidence type="ECO:0000256" key="2">
    <source>
        <dbReference type="SAM" id="Phobius"/>
    </source>
</evidence>
<proteinExistence type="predicted"/>
<keyword evidence="2" id="KW-0812">Transmembrane</keyword>
<dbReference type="EMBL" id="BAABBA010000011">
    <property type="protein sequence ID" value="GAA4288077.1"/>
    <property type="molecule type" value="Genomic_DNA"/>
</dbReference>
<dbReference type="RefSeq" id="WP_345041532.1">
    <property type="nucleotide sequence ID" value="NZ_BAABBA010000011.1"/>
</dbReference>
<organism evidence="3 4">
    <name type="scientific">Georgenia daeguensis</name>
    <dbReference type="NCBI Taxonomy" id="908355"/>
    <lineage>
        <taxon>Bacteria</taxon>
        <taxon>Bacillati</taxon>
        <taxon>Actinomycetota</taxon>
        <taxon>Actinomycetes</taxon>
        <taxon>Micrococcales</taxon>
        <taxon>Bogoriellaceae</taxon>
        <taxon>Georgenia</taxon>
    </lineage>
</organism>
<gene>
    <name evidence="3" type="ORF">GCM10022262_24370</name>
</gene>
<feature type="region of interest" description="Disordered" evidence="1">
    <location>
        <begin position="1"/>
        <end position="33"/>
    </location>
</feature>
<feature type="transmembrane region" description="Helical" evidence="2">
    <location>
        <begin position="257"/>
        <end position="276"/>
    </location>
</feature>
<evidence type="ECO:0000313" key="4">
    <source>
        <dbReference type="Proteomes" id="UP001499841"/>
    </source>
</evidence>
<keyword evidence="2" id="KW-0472">Membrane</keyword>
<name>A0ABP8EVQ9_9MICO</name>
<feature type="region of interest" description="Disordered" evidence="1">
    <location>
        <begin position="156"/>
        <end position="184"/>
    </location>
</feature>
<protein>
    <submittedName>
        <fullName evidence="3">Uncharacterized protein</fullName>
    </submittedName>
</protein>
<keyword evidence="4" id="KW-1185">Reference proteome</keyword>
<sequence length="310" mass="30988">MHLPLTTPAAGPSTPGPQVAGPAPTADPPAGEADLAELVLARRQDAVGRLTAAAGNSSLCTLSRSGEPRPTVKYLEGAVSALSDVHRELRAASSATGSGAAGSDPTATTALALLGELRGRWLARRGQSAASSPAWLAYLDGAVDALDDLAAAVGTDAETSVAEDDPEPPPVVRAPITQGPPATTPLLRASRWPRRRTIATAVLAPVLFTVLVSAGGGWVPLLAPAWTVLVALTSVVGAATLSTYLPLPGQGLRPNVGCTPCAAMSAMTVLGAAWFLGSAPHQPTMAAVALAAVSFGLVQRLTGAGASCAA</sequence>
<dbReference type="Proteomes" id="UP001499841">
    <property type="component" value="Unassembled WGS sequence"/>
</dbReference>